<name>A0A9W9ZSC6_9CNID</name>
<evidence type="ECO:0000256" key="3">
    <source>
        <dbReference type="ARBA" id="ARBA00022989"/>
    </source>
</evidence>
<protein>
    <recommendedName>
        <fullName evidence="8">G-protein coupled receptors family 2 profile 2 domain-containing protein</fullName>
    </recommendedName>
</protein>
<evidence type="ECO:0000313" key="7">
    <source>
        <dbReference type="Proteomes" id="UP001163046"/>
    </source>
</evidence>
<organism evidence="6 7">
    <name type="scientific">Desmophyllum pertusum</name>
    <dbReference type="NCBI Taxonomy" id="174260"/>
    <lineage>
        <taxon>Eukaryota</taxon>
        <taxon>Metazoa</taxon>
        <taxon>Cnidaria</taxon>
        <taxon>Anthozoa</taxon>
        <taxon>Hexacorallia</taxon>
        <taxon>Scleractinia</taxon>
        <taxon>Caryophylliina</taxon>
        <taxon>Caryophylliidae</taxon>
        <taxon>Desmophyllum</taxon>
    </lineage>
</organism>
<dbReference type="PANTHER" id="PTHR23112:SF0">
    <property type="entry name" value="TRANSMEMBRANE PROTEIN 116"/>
    <property type="match status" value="1"/>
</dbReference>
<feature type="non-terminal residue" evidence="6">
    <location>
        <position position="162"/>
    </location>
</feature>
<dbReference type="AlphaFoldDB" id="A0A9W9ZSC6"/>
<proteinExistence type="predicted"/>
<evidence type="ECO:0000256" key="1">
    <source>
        <dbReference type="ARBA" id="ARBA00004141"/>
    </source>
</evidence>
<keyword evidence="7" id="KW-1185">Reference proteome</keyword>
<dbReference type="GO" id="GO:0005886">
    <property type="term" value="C:plasma membrane"/>
    <property type="evidence" value="ECO:0007669"/>
    <property type="project" value="TreeGrafter"/>
</dbReference>
<evidence type="ECO:0008006" key="8">
    <source>
        <dbReference type="Google" id="ProtNLM"/>
    </source>
</evidence>
<dbReference type="Gene3D" id="3.30.230.10">
    <property type="match status" value="1"/>
</dbReference>
<feature type="transmembrane region" description="Helical" evidence="5">
    <location>
        <begin position="51"/>
        <end position="75"/>
    </location>
</feature>
<dbReference type="EMBL" id="MU825874">
    <property type="protein sequence ID" value="KAJ7387048.1"/>
    <property type="molecule type" value="Genomic_DNA"/>
</dbReference>
<sequence>VLTDRQTGRHRRYAQQNLPLHTGVLICWSPALVVATSDIDPRITITNLPRWFTLFVLQGLTAPMQGFLNCIVYGWSRKSFRDASEQRINYVAGIRRKAVASAIGLRTELKLESKNDDLVTLNLLDFKTTCKWNTDELQRDVKKLGGKLFIWALLCDLRKPLQ</sequence>
<evidence type="ECO:0000256" key="5">
    <source>
        <dbReference type="SAM" id="Phobius"/>
    </source>
</evidence>
<comment type="caution">
    <text evidence="6">The sequence shown here is derived from an EMBL/GenBank/DDBJ whole genome shotgun (WGS) entry which is preliminary data.</text>
</comment>
<gene>
    <name evidence="6" type="ORF">OS493_004012</name>
</gene>
<keyword evidence="3 5" id="KW-1133">Transmembrane helix</keyword>
<evidence type="ECO:0000313" key="6">
    <source>
        <dbReference type="EMBL" id="KAJ7387048.1"/>
    </source>
</evidence>
<dbReference type="PANTHER" id="PTHR23112">
    <property type="entry name" value="G PROTEIN-COUPLED RECEPTOR 157-RELATED"/>
    <property type="match status" value="1"/>
</dbReference>
<keyword evidence="2 5" id="KW-0812">Transmembrane</keyword>
<accession>A0A9W9ZSC6</accession>
<comment type="subcellular location">
    <subcellularLocation>
        <location evidence="1">Membrane</location>
        <topology evidence="1">Multi-pass membrane protein</topology>
    </subcellularLocation>
</comment>
<feature type="transmembrane region" description="Helical" evidence="5">
    <location>
        <begin position="20"/>
        <end position="39"/>
    </location>
</feature>
<keyword evidence="4 5" id="KW-0472">Membrane</keyword>
<dbReference type="InterPro" id="IPR014721">
    <property type="entry name" value="Ribsml_uS5_D2-typ_fold_subgr"/>
</dbReference>
<dbReference type="GO" id="GO:0007189">
    <property type="term" value="P:adenylate cyclase-activating G protein-coupled receptor signaling pathway"/>
    <property type="evidence" value="ECO:0007669"/>
    <property type="project" value="TreeGrafter"/>
</dbReference>
<dbReference type="GO" id="GO:0004930">
    <property type="term" value="F:G protein-coupled receptor activity"/>
    <property type="evidence" value="ECO:0007669"/>
    <property type="project" value="TreeGrafter"/>
</dbReference>
<dbReference type="OrthoDB" id="10070607at2759"/>
<reference evidence="6" key="1">
    <citation type="submission" date="2023-01" db="EMBL/GenBank/DDBJ databases">
        <title>Genome assembly of the deep-sea coral Lophelia pertusa.</title>
        <authorList>
            <person name="Herrera S."/>
            <person name="Cordes E."/>
        </authorList>
    </citation>
    <scope>NUCLEOTIDE SEQUENCE</scope>
    <source>
        <strain evidence="6">USNM1676648</strain>
        <tissue evidence="6">Polyp</tissue>
    </source>
</reference>
<dbReference type="Proteomes" id="UP001163046">
    <property type="component" value="Unassembled WGS sequence"/>
</dbReference>
<evidence type="ECO:0000256" key="4">
    <source>
        <dbReference type="ARBA" id="ARBA00023136"/>
    </source>
</evidence>
<evidence type="ECO:0000256" key="2">
    <source>
        <dbReference type="ARBA" id="ARBA00022692"/>
    </source>
</evidence>